<dbReference type="AlphaFoldDB" id="A0A410PX94"/>
<dbReference type="KEGG" id="amij:EQM06_10190"/>
<protein>
    <submittedName>
        <fullName evidence="1">SDR family NAD(P)-dependent oxidoreductase</fullName>
    </submittedName>
</protein>
<name>A0A410PX94_9FIRM</name>
<dbReference type="Proteomes" id="UP000287601">
    <property type="component" value="Chromosome"/>
</dbReference>
<gene>
    <name evidence="1" type="ORF">EQM06_10190</name>
</gene>
<organism evidence="1 2">
    <name type="scientific">Aminipila luticellarii</name>
    <dbReference type="NCBI Taxonomy" id="2507160"/>
    <lineage>
        <taxon>Bacteria</taxon>
        <taxon>Bacillati</taxon>
        <taxon>Bacillota</taxon>
        <taxon>Clostridia</taxon>
        <taxon>Peptostreptococcales</taxon>
        <taxon>Anaerovoracaceae</taxon>
        <taxon>Aminipila</taxon>
    </lineage>
</organism>
<dbReference type="RefSeq" id="WP_128746337.1">
    <property type="nucleotide sequence ID" value="NZ_CP035281.1"/>
</dbReference>
<dbReference type="InterPro" id="IPR036291">
    <property type="entry name" value="NAD(P)-bd_dom_sf"/>
</dbReference>
<accession>A0A410PX94</accession>
<dbReference type="InterPro" id="IPR002347">
    <property type="entry name" value="SDR_fam"/>
</dbReference>
<dbReference type="PANTHER" id="PTHR43431:SF7">
    <property type="entry name" value="OXIDOREDUCTASE, SHORT CHAIN DEHYDROGENASE_REDUCTASE FAMILY (AFU_ORTHOLOGUE AFUA_5G14000)"/>
    <property type="match status" value="1"/>
</dbReference>
<keyword evidence="2" id="KW-1185">Reference proteome</keyword>
<dbReference type="OrthoDB" id="9808814at2"/>
<dbReference type="Gene3D" id="3.40.50.720">
    <property type="entry name" value="NAD(P)-binding Rossmann-like Domain"/>
    <property type="match status" value="1"/>
</dbReference>
<dbReference type="Pfam" id="PF00106">
    <property type="entry name" value="adh_short"/>
    <property type="match status" value="1"/>
</dbReference>
<sequence length="228" mass="24453">MKTMVIAGAGKGLGLSLAKVFGKGDFQIALIARNEEKLQSMVNELNTQGIEASYYLADLTKKEAVEKAMADIKAKYGAIDVMELSPVPTTSLPATAVDTTVENATAPFEGFVISAINVVNSLLPDMLERSEGALLFTTGLSALYPMPMLGNIGIAMAGLRSYIANLHTELSPKGILVAHRSLGLMIKAGTSSVNDPDMIAKMWYQVYTEKLDGEQEYPKGVTPKTMVF</sequence>
<dbReference type="SUPFAM" id="SSF51735">
    <property type="entry name" value="NAD(P)-binding Rossmann-fold domains"/>
    <property type="match status" value="1"/>
</dbReference>
<dbReference type="PANTHER" id="PTHR43431">
    <property type="entry name" value="OXIDOREDUCTASE, SHORT CHAIN DEHYDROGENASE/REDUCTASE FAMILY (AFU_ORTHOLOGUE AFUA_5G14000)"/>
    <property type="match status" value="1"/>
</dbReference>
<evidence type="ECO:0000313" key="1">
    <source>
        <dbReference type="EMBL" id="QAT43558.1"/>
    </source>
</evidence>
<reference evidence="1 2" key="1">
    <citation type="submission" date="2019-01" db="EMBL/GenBank/DDBJ databases">
        <title>Draft genomes of a novel of Aminipila strains.</title>
        <authorList>
            <person name="Ma S."/>
        </authorList>
    </citation>
    <scope>NUCLEOTIDE SEQUENCE [LARGE SCALE GENOMIC DNA]</scope>
    <source>
        <strain evidence="2">JN-39</strain>
    </source>
</reference>
<dbReference type="EMBL" id="CP035281">
    <property type="protein sequence ID" value="QAT43558.1"/>
    <property type="molecule type" value="Genomic_DNA"/>
</dbReference>
<proteinExistence type="predicted"/>
<evidence type="ECO:0000313" key="2">
    <source>
        <dbReference type="Proteomes" id="UP000287601"/>
    </source>
</evidence>